<dbReference type="InterPro" id="IPR000073">
    <property type="entry name" value="AB_hydrolase_1"/>
</dbReference>
<dbReference type="RefSeq" id="WP_191318094.1">
    <property type="nucleotide sequence ID" value="NZ_BNCG01000002.1"/>
</dbReference>
<proteinExistence type="predicted"/>
<evidence type="ECO:0000313" key="3">
    <source>
        <dbReference type="EMBL" id="MFC3636974.1"/>
    </source>
</evidence>
<dbReference type="InterPro" id="IPR000639">
    <property type="entry name" value="Epox_hydrolase-like"/>
</dbReference>
<dbReference type="Gene3D" id="3.40.50.1820">
    <property type="entry name" value="alpha/beta hydrolase"/>
    <property type="match status" value="1"/>
</dbReference>
<comment type="caution">
    <text evidence="3">The sequence shown here is derived from an EMBL/GenBank/DDBJ whole genome shotgun (WGS) entry which is preliminary data.</text>
</comment>
<evidence type="ECO:0000259" key="2">
    <source>
        <dbReference type="Pfam" id="PF00561"/>
    </source>
</evidence>
<dbReference type="Pfam" id="PF00561">
    <property type="entry name" value="Abhydrolase_1"/>
    <property type="match status" value="1"/>
</dbReference>
<keyword evidence="4" id="KW-1185">Reference proteome</keyword>
<organism evidence="3 4">
    <name type="scientific">Camelimonas fluminis</name>
    <dbReference type="NCBI Taxonomy" id="1576911"/>
    <lineage>
        <taxon>Bacteria</taxon>
        <taxon>Pseudomonadati</taxon>
        <taxon>Pseudomonadota</taxon>
        <taxon>Alphaproteobacteria</taxon>
        <taxon>Hyphomicrobiales</taxon>
        <taxon>Chelatococcaceae</taxon>
        <taxon>Camelimonas</taxon>
    </lineage>
</organism>
<evidence type="ECO:0000313" key="4">
    <source>
        <dbReference type="Proteomes" id="UP001595704"/>
    </source>
</evidence>
<protein>
    <submittedName>
        <fullName evidence="3">Alpha/beta fold hydrolase</fullName>
    </submittedName>
</protein>
<keyword evidence="1 3" id="KW-0378">Hydrolase</keyword>
<dbReference type="EMBL" id="JBHRYC010000026">
    <property type="protein sequence ID" value="MFC3636974.1"/>
    <property type="molecule type" value="Genomic_DNA"/>
</dbReference>
<dbReference type="PRINTS" id="PR00412">
    <property type="entry name" value="EPOXHYDRLASE"/>
</dbReference>
<dbReference type="Proteomes" id="UP001595704">
    <property type="component" value="Unassembled WGS sequence"/>
</dbReference>
<name>A0ABV7UFW2_9HYPH</name>
<feature type="domain" description="AB hydrolase-1" evidence="2">
    <location>
        <begin position="23"/>
        <end position="306"/>
    </location>
</feature>
<dbReference type="SUPFAM" id="SSF53474">
    <property type="entry name" value="alpha/beta-Hydrolases"/>
    <property type="match status" value="1"/>
</dbReference>
<gene>
    <name evidence="3" type="ORF">ACFONL_06180</name>
</gene>
<evidence type="ECO:0000256" key="1">
    <source>
        <dbReference type="ARBA" id="ARBA00022801"/>
    </source>
</evidence>
<dbReference type="GO" id="GO:0016787">
    <property type="term" value="F:hydrolase activity"/>
    <property type="evidence" value="ECO:0007669"/>
    <property type="project" value="UniProtKB-KW"/>
</dbReference>
<reference evidence="4" key="1">
    <citation type="journal article" date="2019" name="Int. J. Syst. Evol. Microbiol.">
        <title>The Global Catalogue of Microorganisms (GCM) 10K type strain sequencing project: providing services to taxonomists for standard genome sequencing and annotation.</title>
        <authorList>
            <consortium name="The Broad Institute Genomics Platform"/>
            <consortium name="The Broad Institute Genome Sequencing Center for Infectious Disease"/>
            <person name="Wu L."/>
            <person name="Ma J."/>
        </authorList>
    </citation>
    <scope>NUCLEOTIDE SEQUENCE [LARGE SCALE GENOMIC DNA]</scope>
    <source>
        <strain evidence="4">KCTC 42282</strain>
    </source>
</reference>
<accession>A0ABV7UFW2</accession>
<sequence>MPNFQMINAGGARIRAVVEGTGPLVIMVHGFPESWYSWRHQIGPIAAAGFTACAIDVRGYGGSAKPPKVEDYSMENIVGDLVGVVDALQPGAQAILIGHDWGAPIVWNATMIRPDRFKAVCAMSIVHAGVPHRPLTEVFDELFTSRNRFFYQVYFQEVGRAEHDFDSDPRDFLATFYHAISGDAPAGSWPNNKTADQDLLTGLQRPPGPTAWMTRADLDYYVGQFEGSGFFGPLSRYRNHERDFAYLQQFKGRKIAQPSLFIAGDRDPAFNMFGGPDPVEVMKKHVSNLQGAHVLAGCGHWTQQERPGEVNDLLLPWLKSQR</sequence>
<dbReference type="PANTHER" id="PTHR43329">
    <property type="entry name" value="EPOXIDE HYDROLASE"/>
    <property type="match status" value="1"/>
</dbReference>
<dbReference type="InterPro" id="IPR029058">
    <property type="entry name" value="AB_hydrolase_fold"/>
</dbReference>